<dbReference type="InterPro" id="IPR012902">
    <property type="entry name" value="N_methyl_site"/>
</dbReference>
<evidence type="ECO:0000256" key="9">
    <source>
        <dbReference type="ARBA" id="ARBA00025772"/>
    </source>
</evidence>
<evidence type="ECO:0000313" key="13">
    <source>
        <dbReference type="EMBL" id="MCW3173435.1"/>
    </source>
</evidence>
<dbReference type="Proteomes" id="UP001163714">
    <property type="component" value="Unassembled WGS sequence"/>
</dbReference>
<keyword evidence="5" id="KW-0997">Cell inner membrane</keyword>
<dbReference type="EMBL" id="JAPDMX010000028">
    <property type="protein sequence ID" value="MCW3173435.1"/>
    <property type="molecule type" value="Genomic_DNA"/>
</dbReference>
<evidence type="ECO:0000259" key="12">
    <source>
        <dbReference type="Pfam" id="PF12019"/>
    </source>
</evidence>
<dbReference type="NCBIfam" id="TIGR02532">
    <property type="entry name" value="IV_pilin_GFxxxE"/>
    <property type="match status" value="1"/>
</dbReference>
<evidence type="ECO:0000256" key="6">
    <source>
        <dbReference type="ARBA" id="ARBA00022692"/>
    </source>
</evidence>
<feature type="domain" description="General secretion pathway GspH" evidence="12">
    <location>
        <begin position="45"/>
        <end position="153"/>
    </location>
</feature>
<protein>
    <recommendedName>
        <fullName evidence="2">Type II secretion system protein H</fullName>
    </recommendedName>
    <alternativeName>
        <fullName evidence="10">General secretion pathway protein H</fullName>
    </alternativeName>
</protein>
<evidence type="ECO:0000256" key="7">
    <source>
        <dbReference type="ARBA" id="ARBA00022989"/>
    </source>
</evidence>
<evidence type="ECO:0000256" key="5">
    <source>
        <dbReference type="ARBA" id="ARBA00022519"/>
    </source>
</evidence>
<comment type="similarity">
    <text evidence="9">Belongs to the GSP H family.</text>
</comment>
<dbReference type="InterPro" id="IPR022346">
    <property type="entry name" value="T2SS_GspH"/>
</dbReference>
<dbReference type="Gene3D" id="3.55.40.10">
    <property type="entry name" value="minor pseudopilin epsh domain"/>
    <property type="match status" value="1"/>
</dbReference>
<keyword evidence="8 11" id="KW-0472">Membrane</keyword>
<keyword evidence="14" id="KW-1185">Reference proteome</keyword>
<evidence type="ECO:0000256" key="2">
    <source>
        <dbReference type="ARBA" id="ARBA00021549"/>
    </source>
</evidence>
<comment type="caution">
    <text evidence="13">The sequence shown here is derived from an EMBL/GenBank/DDBJ whole genome shotgun (WGS) entry which is preliminary data.</text>
</comment>
<proteinExistence type="inferred from homology"/>
<dbReference type="RefSeq" id="WP_264727333.1">
    <property type="nucleotide sequence ID" value="NZ_JAPDMX010000028.1"/>
</dbReference>
<evidence type="ECO:0000256" key="11">
    <source>
        <dbReference type="SAM" id="Phobius"/>
    </source>
</evidence>
<keyword evidence="4" id="KW-0488">Methylation</keyword>
<feature type="transmembrane region" description="Helical" evidence="11">
    <location>
        <begin position="7"/>
        <end position="32"/>
    </location>
</feature>
<gene>
    <name evidence="13" type="ORF">OHT75_13175</name>
</gene>
<dbReference type="Pfam" id="PF07963">
    <property type="entry name" value="N_methyl"/>
    <property type="match status" value="1"/>
</dbReference>
<dbReference type="SUPFAM" id="SSF54523">
    <property type="entry name" value="Pili subunits"/>
    <property type="match status" value="1"/>
</dbReference>
<evidence type="ECO:0000256" key="3">
    <source>
        <dbReference type="ARBA" id="ARBA00022475"/>
    </source>
</evidence>
<evidence type="ECO:0000256" key="1">
    <source>
        <dbReference type="ARBA" id="ARBA00004377"/>
    </source>
</evidence>
<accession>A0ABT3IBU4</accession>
<keyword evidence="6 11" id="KW-0812">Transmembrane</keyword>
<keyword evidence="7 11" id="KW-1133">Transmembrane helix</keyword>
<dbReference type="Pfam" id="PF12019">
    <property type="entry name" value="GspH"/>
    <property type="match status" value="1"/>
</dbReference>
<keyword evidence="3" id="KW-1003">Cell membrane</keyword>
<dbReference type="InterPro" id="IPR045584">
    <property type="entry name" value="Pilin-like"/>
</dbReference>
<evidence type="ECO:0000256" key="10">
    <source>
        <dbReference type="ARBA" id="ARBA00030775"/>
    </source>
</evidence>
<evidence type="ECO:0000313" key="14">
    <source>
        <dbReference type="Proteomes" id="UP001163714"/>
    </source>
</evidence>
<evidence type="ECO:0000256" key="4">
    <source>
        <dbReference type="ARBA" id="ARBA00022481"/>
    </source>
</evidence>
<organism evidence="13 14">
    <name type="scientific">Shewanella subflava</name>
    <dbReference type="NCBI Taxonomy" id="2986476"/>
    <lineage>
        <taxon>Bacteria</taxon>
        <taxon>Pseudomonadati</taxon>
        <taxon>Pseudomonadota</taxon>
        <taxon>Gammaproteobacteria</taxon>
        <taxon>Alteromonadales</taxon>
        <taxon>Shewanellaceae</taxon>
        <taxon>Shewanella</taxon>
    </lineage>
</organism>
<evidence type="ECO:0000256" key="8">
    <source>
        <dbReference type="ARBA" id="ARBA00023136"/>
    </source>
</evidence>
<name>A0ABT3IBU4_9GAMM</name>
<comment type="subcellular location">
    <subcellularLocation>
        <location evidence="1">Cell inner membrane</location>
        <topology evidence="1">Single-pass membrane protein</topology>
    </subcellularLocation>
</comment>
<sequence>MFKNQNGFTVVELMVTIAVASILLTIGVPSLVSVYEGVRVNNNIEKIHNIIAFARNQAISYGATVNICPFASETSCGTTTDWSNGIRVFINNADGDHELRVIDSFHSQDVVKGSASMVSFTAEGMVNAGSGNIIYCPGGKNADSKSVNVSSSGLISYGTDALSCS</sequence>
<reference evidence="13" key="1">
    <citation type="submission" date="2022-10" db="EMBL/GenBank/DDBJ databases">
        <title>Shewanella flava sp. nov, isolated from the estuary of the Fenhe River into the Yellow River.</title>
        <authorList>
            <person name="Li Y."/>
        </authorList>
    </citation>
    <scope>NUCLEOTIDE SEQUENCE</scope>
    <source>
        <strain evidence="13">FYR11-62</strain>
    </source>
</reference>